<dbReference type="Pfam" id="PF00691">
    <property type="entry name" value="OmpA"/>
    <property type="match status" value="1"/>
</dbReference>
<keyword evidence="2 4" id="KW-0472">Membrane</keyword>
<evidence type="ECO:0000256" key="3">
    <source>
        <dbReference type="ARBA" id="ARBA00023237"/>
    </source>
</evidence>
<dbReference type="PANTHER" id="PTHR30329:SF21">
    <property type="entry name" value="LIPOPROTEIN YIAD-RELATED"/>
    <property type="match status" value="1"/>
</dbReference>
<proteinExistence type="predicted"/>
<dbReference type="InterPro" id="IPR006664">
    <property type="entry name" value="OMP_bac"/>
</dbReference>
<dbReference type="PROSITE" id="PS51257">
    <property type="entry name" value="PROKAR_LIPOPROTEIN"/>
    <property type="match status" value="1"/>
</dbReference>
<dbReference type="InterPro" id="IPR006665">
    <property type="entry name" value="OmpA-like"/>
</dbReference>
<evidence type="ECO:0000256" key="5">
    <source>
        <dbReference type="SAM" id="Coils"/>
    </source>
</evidence>
<dbReference type="GO" id="GO:0009279">
    <property type="term" value="C:cell outer membrane"/>
    <property type="evidence" value="ECO:0007669"/>
    <property type="project" value="UniProtKB-SubCell"/>
</dbReference>
<dbReference type="Gene3D" id="3.30.1330.60">
    <property type="entry name" value="OmpA-like domain"/>
    <property type="match status" value="1"/>
</dbReference>
<feature type="signal peptide" evidence="6">
    <location>
        <begin position="1"/>
        <end position="18"/>
    </location>
</feature>
<protein>
    <submittedName>
        <fullName evidence="8">Flagellar motor protein MotB</fullName>
    </submittedName>
</protein>
<evidence type="ECO:0000256" key="6">
    <source>
        <dbReference type="SAM" id="SignalP"/>
    </source>
</evidence>
<dbReference type="AlphaFoldDB" id="A0A1R1I1L0"/>
<keyword evidence="6" id="KW-0732">Signal</keyword>
<evidence type="ECO:0000313" key="9">
    <source>
        <dbReference type="Proteomes" id="UP000187526"/>
    </source>
</evidence>
<keyword evidence="9" id="KW-1185">Reference proteome</keyword>
<dbReference type="InterPro" id="IPR025511">
    <property type="entry name" value="DUF4398"/>
</dbReference>
<dbReference type="PRINTS" id="PR01021">
    <property type="entry name" value="OMPADOMAIN"/>
</dbReference>
<feature type="coiled-coil region" evidence="5">
    <location>
        <begin position="130"/>
        <end position="157"/>
    </location>
</feature>
<comment type="subcellular location">
    <subcellularLocation>
        <location evidence="1">Cell outer membrane</location>
    </subcellularLocation>
</comment>
<dbReference type="EMBL" id="MTHD01000005">
    <property type="protein sequence ID" value="OMG52638.1"/>
    <property type="molecule type" value="Genomic_DNA"/>
</dbReference>
<keyword evidence="8" id="KW-0282">Flagellum</keyword>
<dbReference type="CDD" id="cd07185">
    <property type="entry name" value="OmpA_C-like"/>
    <property type="match status" value="1"/>
</dbReference>
<evidence type="ECO:0000256" key="1">
    <source>
        <dbReference type="ARBA" id="ARBA00004442"/>
    </source>
</evidence>
<name>A0A1R1I1L0_9RHOO</name>
<dbReference type="Pfam" id="PF14346">
    <property type="entry name" value="DUF4398"/>
    <property type="match status" value="1"/>
</dbReference>
<dbReference type="PANTHER" id="PTHR30329">
    <property type="entry name" value="STATOR ELEMENT OF FLAGELLAR MOTOR COMPLEX"/>
    <property type="match status" value="1"/>
</dbReference>
<comment type="caution">
    <text evidence="8">The sequence shown here is derived from an EMBL/GenBank/DDBJ whole genome shotgun (WGS) entry which is preliminary data.</text>
</comment>
<feature type="domain" description="OmpA-like" evidence="7">
    <location>
        <begin position="159"/>
        <end position="276"/>
    </location>
</feature>
<keyword evidence="5" id="KW-0175">Coiled coil</keyword>
<keyword evidence="3" id="KW-0998">Cell outer membrane</keyword>
<dbReference type="Proteomes" id="UP000187526">
    <property type="component" value="Unassembled WGS sequence"/>
</dbReference>
<accession>A0A1R1I1L0</accession>
<evidence type="ECO:0000256" key="4">
    <source>
        <dbReference type="PROSITE-ProRule" id="PRU00473"/>
    </source>
</evidence>
<dbReference type="SUPFAM" id="SSF103088">
    <property type="entry name" value="OmpA-like"/>
    <property type="match status" value="1"/>
</dbReference>
<dbReference type="InterPro" id="IPR036737">
    <property type="entry name" value="OmpA-like_sf"/>
</dbReference>
<dbReference type="OrthoDB" id="9782229at2"/>
<feature type="chain" id="PRO_5012932497" evidence="6">
    <location>
        <begin position="19"/>
        <end position="282"/>
    </location>
</feature>
<evidence type="ECO:0000313" key="8">
    <source>
        <dbReference type="EMBL" id="OMG52638.1"/>
    </source>
</evidence>
<dbReference type="RefSeq" id="WP_076096743.1">
    <property type="nucleotide sequence ID" value="NZ_MTHD01000005.1"/>
</dbReference>
<evidence type="ECO:0000256" key="2">
    <source>
        <dbReference type="ARBA" id="ARBA00023136"/>
    </source>
</evidence>
<keyword evidence="8" id="KW-0969">Cilium</keyword>
<dbReference type="InterPro" id="IPR050330">
    <property type="entry name" value="Bact_OuterMem_StrucFunc"/>
</dbReference>
<organism evidence="8 9">
    <name type="scientific">Azonexus hydrophilus</name>
    <dbReference type="NCBI Taxonomy" id="418702"/>
    <lineage>
        <taxon>Bacteria</taxon>
        <taxon>Pseudomonadati</taxon>
        <taxon>Pseudomonadota</taxon>
        <taxon>Betaproteobacteria</taxon>
        <taxon>Rhodocyclales</taxon>
        <taxon>Azonexaceae</taxon>
        <taxon>Azonexus</taxon>
    </lineage>
</organism>
<reference evidence="8 9" key="1">
    <citation type="submission" date="2016-10" db="EMBL/GenBank/DDBJ databases">
        <title>Alkaliphiles isolated from bioreactors.</title>
        <authorList>
            <person name="Salah Z."/>
            <person name="Rout S.P."/>
            <person name="Humphreys P.N."/>
        </authorList>
    </citation>
    <scope>NUCLEOTIDE SEQUENCE [LARGE SCALE GENOMIC DNA]</scope>
    <source>
        <strain evidence="8 9">ZS02</strain>
    </source>
</reference>
<sequence length="282" mass="30820">MKNRIVMPAMLAIAALLGACTSMPRTTSLLDQTHVEYRAAQNNADVGSHATLELKQAGEALALADTAAANRDSAERVDQLAYLARQKVALAQEVGKRKAAESDVAKSGKMRDEMRLAQRTNEADRAHLTADAARRDTAEANVRVARLEAQLADLAAKKTERGMVITLGDVLFATDQHQLNEQGMVTIRKLSQFLLQHPARSVLIEGVTDSTGGIRHNQRLSERRAGAVARSLIDHGIARKRIETRGYGQEYPVASNATTTDRQLNRRVEIVLSEDGGRVKPR</sequence>
<gene>
    <name evidence="8" type="ORF">BJN45_13995</name>
</gene>
<keyword evidence="8" id="KW-0966">Cell projection</keyword>
<dbReference type="STRING" id="418702.BJN45_13995"/>
<dbReference type="PROSITE" id="PS51123">
    <property type="entry name" value="OMPA_2"/>
    <property type="match status" value="1"/>
</dbReference>
<evidence type="ECO:0000259" key="7">
    <source>
        <dbReference type="PROSITE" id="PS51123"/>
    </source>
</evidence>